<evidence type="ECO:0000256" key="4">
    <source>
        <dbReference type="ARBA" id="ARBA00022519"/>
    </source>
</evidence>
<keyword evidence="5" id="KW-0812">Transmembrane</keyword>
<dbReference type="InterPro" id="IPR022346">
    <property type="entry name" value="T2SS_GspH"/>
</dbReference>
<keyword evidence="2" id="KW-1003">Cell membrane</keyword>
<evidence type="ECO:0000256" key="1">
    <source>
        <dbReference type="ARBA" id="ARBA00004377"/>
    </source>
</evidence>
<keyword evidence="7" id="KW-0472">Membrane</keyword>
<dbReference type="GO" id="GO:0015628">
    <property type="term" value="P:protein secretion by the type II secretion system"/>
    <property type="evidence" value="ECO:0007669"/>
    <property type="project" value="InterPro"/>
</dbReference>
<dbReference type="Pfam" id="PF12019">
    <property type="entry name" value="GspH"/>
    <property type="match status" value="1"/>
</dbReference>
<evidence type="ECO:0000256" key="3">
    <source>
        <dbReference type="ARBA" id="ARBA00022481"/>
    </source>
</evidence>
<feature type="domain" description="General secretion pathway GspH" evidence="8">
    <location>
        <begin position="11"/>
        <end position="125"/>
    </location>
</feature>
<dbReference type="GO" id="GO:0005886">
    <property type="term" value="C:plasma membrane"/>
    <property type="evidence" value="ECO:0007669"/>
    <property type="project" value="UniProtKB-SubCell"/>
</dbReference>
<dbReference type="GO" id="GO:0015627">
    <property type="term" value="C:type II protein secretion system complex"/>
    <property type="evidence" value="ECO:0007669"/>
    <property type="project" value="InterPro"/>
</dbReference>
<evidence type="ECO:0000259" key="8">
    <source>
        <dbReference type="Pfam" id="PF12019"/>
    </source>
</evidence>
<name>U2ZUW1_AQUA1</name>
<accession>U2ZUW1</accession>
<dbReference type="AlphaFoldDB" id="U2ZUW1"/>
<keyword evidence="4" id="KW-0997">Cell inner membrane</keyword>
<evidence type="ECO:0000313" key="9">
    <source>
        <dbReference type="EMBL" id="GAD64852.1"/>
    </source>
</evidence>
<reference evidence="9" key="1">
    <citation type="submission" date="2024-09" db="EMBL/GenBank/DDBJ databases">
        <title>Whole genome shotgun sequence of Pseudomonas alcaligenes NBRC 14159.</title>
        <authorList>
            <person name="Yoshida I."/>
            <person name="Hosoyama A."/>
            <person name="Tsuchikane K."/>
            <person name="Noguchi M."/>
            <person name="Hirakata S."/>
            <person name="Ando Y."/>
            <person name="Ohji S."/>
            <person name="Yamazoe A."/>
            <person name="Yamazaki S."/>
            <person name="Fujita N."/>
        </authorList>
    </citation>
    <scope>NUCLEOTIDE SEQUENCE</scope>
    <source>
        <strain evidence="9">NBRC 14159</strain>
    </source>
</reference>
<comment type="caution">
    <text evidence="9">The sequence shown here is derived from an EMBL/GenBank/DDBJ whole genome shotgun (WGS) entry which is preliminary data.</text>
</comment>
<comment type="subcellular location">
    <subcellularLocation>
        <location evidence="1">Cell inner membrane</location>
        <topology evidence="1">Single-pass membrane protein</topology>
    </subcellularLocation>
</comment>
<sequence length="139" mass="15736">MVRREQQRADVNQLLSAIHYARSQAVQSQQFVTLCSGRQRCTGSQLWQTSILAFVDGDRDGDYDEDETLLQNFSLSPGVSWQWSSFRQKSYLQFEGNGTTRALNGTFSLCSSGKVERQIVISLTGRPRINHQDAIDCNQ</sequence>
<keyword evidence="3" id="KW-0488">Methylation</keyword>
<proteinExistence type="predicted"/>
<dbReference type="EMBL" id="BATI01000051">
    <property type="protein sequence ID" value="GAD64852.1"/>
    <property type="molecule type" value="Genomic_DNA"/>
</dbReference>
<keyword evidence="10" id="KW-1185">Reference proteome</keyword>
<evidence type="ECO:0000256" key="6">
    <source>
        <dbReference type="ARBA" id="ARBA00022989"/>
    </source>
</evidence>
<dbReference type="Proteomes" id="UP000016560">
    <property type="component" value="Unassembled WGS sequence"/>
</dbReference>
<dbReference type="eggNOG" id="COG4970">
    <property type="taxonomic scope" value="Bacteria"/>
</dbReference>
<gene>
    <name evidence="9" type="ORF">PA6_051_00010</name>
</gene>
<evidence type="ECO:0000256" key="2">
    <source>
        <dbReference type="ARBA" id="ARBA00022475"/>
    </source>
</evidence>
<evidence type="ECO:0000313" key="10">
    <source>
        <dbReference type="Proteomes" id="UP000016560"/>
    </source>
</evidence>
<evidence type="ECO:0000256" key="7">
    <source>
        <dbReference type="ARBA" id="ARBA00023136"/>
    </source>
</evidence>
<evidence type="ECO:0000256" key="5">
    <source>
        <dbReference type="ARBA" id="ARBA00022692"/>
    </source>
</evidence>
<keyword evidence="6" id="KW-1133">Transmembrane helix</keyword>
<organism evidence="9 10">
    <name type="scientific">Aquipseudomonas alcaligenes (strain ATCC 14909 / DSM 50342 / CCUG 1425 / JCM 20561 / NBRC 14159 / NCIMB 9945 / NCTC 10367 / 1577)</name>
    <name type="common">Pseudomonas alcaligenes</name>
    <dbReference type="NCBI Taxonomy" id="1215092"/>
    <lineage>
        <taxon>Bacteria</taxon>
        <taxon>Pseudomonadati</taxon>
        <taxon>Pseudomonadota</taxon>
        <taxon>Gammaproteobacteria</taxon>
        <taxon>Pseudomonadales</taxon>
        <taxon>Pseudomonadaceae</taxon>
        <taxon>Aquipseudomonas</taxon>
    </lineage>
</organism>
<dbReference type="Gene3D" id="3.55.40.10">
    <property type="entry name" value="minor pseudopilin epsh domain"/>
    <property type="match status" value="1"/>
</dbReference>
<protein>
    <recommendedName>
        <fullName evidence="8">General secretion pathway GspH domain-containing protein</fullName>
    </recommendedName>
</protein>